<feature type="compositionally biased region" description="Polar residues" evidence="4">
    <location>
        <begin position="511"/>
        <end position="520"/>
    </location>
</feature>
<keyword evidence="8" id="KW-1185">Reference proteome</keyword>
<evidence type="ECO:0000259" key="6">
    <source>
        <dbReference type="Pfam" id="PF04471"/>
    </source>
</evidence>
<comment type="similarity">
    <text evidence="1">Belongs to the N(4)/N(6)-methyltransferase family.</text>
</comment>
<gene>
    <name evidence="7" type="ORF">KSB_39920</name>
</gene>
<evidence type="ECO:0000256" key="1">
    <source>
        <dbReference type="ARBA" id="ARBA00006594"/>
    </source>
</evidence>
<dbReference type="PROSITE" id="PS00092">
    <property type="entry name" value="N6_MTASE"/>
    <property type="match status" value="1"/>
</dbReference>
<dbReference type="GO" id="GO:0004519">
    <property type="term" value="F:endonuclease activity"/>
    <property type="evidence" value="ECO:0007669"/>
    <property type="project" value="UniProtKB-KW"/>
</dbReference>
<dbReference type="RefSeq" id="WP_201372093.1">
    <property type="nucleotide sequence ID" value="NZ_BNJG01000001.1"/>
</dbReference>
<evidence type="ECO:0000259" key="5">
    <source>
        <dbReference type="Pfam" id="PF01555"/>
    </source>
</evidence>
<keyword evidence="7" id="KW-0540">Nuclease</keyword>
<dbReference type="Proteomes" id="UP000654345">
    <property type="component" value="Unassembled WGS sequence"/>
</dbReference>
<dbReference type="InterPro" id="IPR001091">
    <property type="entry name" value="RM_Methyltransferase"/>
</dbReference>
<dbReference type="Pfam" id="PF01555">
    <property type="entry name" value="N6_N4_Mtase"/>
    <property type="match status" value="1"/>
</dbReference>
<evidence type="ECO:0000256" key="4">
    <source>
        <dbReference type="SAM" id="MobiDB-lite"/>
    </source>
</evidence>
<accession>A0ABQ3USE8</accession>
<feature type="region of interest" description="Disordered" evidence="4">
    <location>
        <begin position="511"/>
        <end position="530"/>
    </location>
</feature>
<evidence type="ECO:0000313" key="8">
    <source>
        <dbReference type="Proteomes" id="UP000654345"/>
    </source>
</evidence>
<keyword evidence="7" id="KW-0378">Hydrolase</keyword>
<dbReference type="InterPro" id="IPR007560">
    <property type="entry name" value="Restrct_endonuc_IV_Mrr"/>
</dbReference>
<dbReference type="InterPro" id="IPR029063">
    <property type="entry name" value="SAM-dependent_MTases_sf"/>
</dbReference>
<proteinExistence type="inferred from homology"/>
<dbReference type="Pfam" id="PF04471">
    <property type="entry name" value="Mrr_cat"/>
    <property type="match status" value="1"/>
</dbReference>
<keyword evidence="3" id="KW-0808">Transferase</keyword>
<feature type="domain" description="DNA methylase N-4/N-6" evidence="5">
    <location>
        <begin position="23"/>
        <end position="328"/>
    </location>
</feature>
<sequence length="530" mass="60444">MKNQLYYGDNLEVLRRYIKDETVDLCYIDPPFNSKRNYNQIYNNIGSEDRAQAQAFIDTWVWDERANEGFAEILANDTGRFTAQVVDLIRGLQPVLKKGSLLAYLVSMTLRITEIHRVLKETGSFYLHCDPTASHYLKLLLDAIFCSQGGNFVNEIAWCYEIGGRVSKHAFGRRHDSLLFYVKSKDYAFNWDDILDEFSESGKAKFRYEDENGKYRLMGRFIKGSPIKGHRDVSPEWENTHPELVYRHYLKEGKMPVDFWNIPPINQASKERLGYPTQKPEALLEKIISVSSNDGDVILDAYCGCGTTIAVAERLRRNWIGIDITYQSISLVLRRLEGQYGKETINNINLNGIPRDMSSVKALVHKKDDRVRKEFEKWAVLTYSNNRAIINEKKGGDQGIDGTAFFLTGKDENAKIVFQVKSGNVGRDDTSKLNNDRMREGAELAVILTLNPPTKGMKDEANAAGMYTHALMGRNYPRIQIITIEDLVEHHKRLDIPMSLEVLKKAQAATSKDLQPSLFTNPEDPFQTAS</sequence>
<protein>
    <submittedName>
        <fullName evidence="7">Restriction endonuclease subunit M</fullName>
    </submittedName>
</protein>
<reference evidence="7 8" key="1">
    <citation type="journal article" date="2021" name="Int. J. Syst. Evol. Microbiol.">
        <title>Reticulibacter mediterranei gen. nov., sp. nov., within the new family Reticulibacteraceae fam. nov., and Ktedonospora formicarum gen. nov., sp. nov., Ktedonobacter robiniae sp. nov., Dictyobacter formicarum sp. nov. and Dictyobacter arantiisoli sp. nov., belonging to the class Ktedonobacteria.</title>
        <authorList>
            <person name="Yabe S."/>
            <person name="Zheng Y."/>
            <person name="Wang C.M."/>
            <person name="Sakai Y."/>
            <person name="Abe K."/>
            <person name="Yokota A."/>
            <person name="Donadio S."/>
            <person name="Cavaletti L."/>
            <person name="Monciardini P."/>
        </authorList>
    </citation>
    <scope>NUCLEOTIDE SEQUENCE [LARGE SCALE GENOMIC DNA]</scope>
    <source>
        <strain evidence="7 8">SOSP1-30</strain>
    </source>
</reference>
<evidence type="ECO:0000256" key="2">
    <source>
        <dbReference type="ARBA" id="ARBA00022603"/>
    </source>
</evidence>
<dbReference type="EMBL" id="BNJG01000001">
    <property type="protein sequence ID" value="GHO55517.1"/>
    <property type="molecule type" value="Genomic_DNA"/>
</dbReference>
<evidence type="ECO:0000256" key="3">
    <source>
        <dbReference type="ARBA" id="ARBA00022679"/>
    </source>
</evidence>
<comment type="caution">
    <text evidence="7">The sequence shown here is derived from an EMBL/GenBank/DDBJ whole genome shotgun (WGS) entry which is preliminary data.</text>
</comment>
<dbReference type="PRINTS" id="PR00508">
    <property type="entry name" value="S21N4MTFRASE"/>
</dbReference>
<evidence type="ECO:0000313" key="7">
    <source>
        <dbReference type="EMBL" id="GHO55517.1"/>
    </source>
</evidence>
<dbReference type="InterPro" id="IPR002052">
    <property type="entry name" value="DNA_methylase_N6_adenine_CS"/>
</dbReference>
<dbReference type="Gene3D" id="3.40.50.150">
    <property type="entry name" value="Vaccinia Virus protein VP39"/>
    <property type="match status" value="1"/>
</dbReference>
<dbReference type="InterPro" id="IPR002941">
    <property type="entry name" value="DNA_methylase_N4/N6"/>
</dbReference>
<keyword evidence="2" id="KW-0489">Methyltransferase</keyword>
<keyword evidence="7" id="KW-0255">Endonuclease</keyword>
<organism evidence="7 8">
    <name type="scientific">Ktedonobacter robiniae</name>
    <dbReference type="NCBI Taxonomy" id="2778365"/>
    <lineage>
        <taxon>Bacteria</taxon>
        <taxon>Bacillati</taxon>
        <taxon>Chloroflexota</taxon>
        <taxon>Ktedonobacteria</taxon>
        <taxon>Ktedonobacterales</taxon>
        <taxon>Ktedonobacteraceae</taxon>
        <taxon>Ktedonobacter</taxon>
    </lineage>
</organism>
<feature type="domain" description="Restriction endonuclease type IV Mrr" evidence="6">
    <location>
        <begin position="375"/>
        <end position="464"/>
    </location>
</feature>
<name>A0ABQ3USE8_9CHLR</name>
<dbReference type="SUPFAM" id="SSF53335">
    <property type="entry name" value="S-adenosyl-L-methionine-dependent methyltransferases"/>
    <property type="match status" value="1"/>
</dbReference>